<dbReference type="InterPro" id="IPR007544">
    <property type="entry name" value="ENCAP"/>
</dbReference>
<keyword evidence="2 9" id="KW-0575">Peroxidase</keyword>
<dbReference type="InterPro" id="IPR006314">
    <property type="entry name" value="Dyp_peroxidase"/>
</dbReference>
<name>A0A1X7D3E2_9MICC</name>
<proteinExistence type="inferred from homology"/>
<evidence type="ECO:0000313" key="10">
    <source>
        <dbReference type="Proteomes" id="UP000192929"/>
    </source>
</evidence>
<dbReference type="GO" id="GO:0020037">
    <property type="term" value="F:heme binding"/>
    <property type="evidence" value="ECO:0007669"/>
    <property type="project" value="InterPro"/>
</dbReference>
<dbReference type="Gene3D" id="3.30.2400.30">
    <property type="match status" value="1"/>
</dbReference>
<dbReference type="GO" id="GO:0046872">
    <property type="term" value="F:metal ion binding"/>
    <property type="evidence" value="ECO:0007669"/>
    <property type="project" value="UniProtKB-KW"/>
</dbReference>
<gene>
    <name evidence="9" type="ORF">SAMN06296028_10841</name>
</gene>
<keyword evidence="5" id="KW-0408">Iron</keyword>
<reference evidence="10" key="1">
    <citation type="submission" date="2017-04" db="EMBL/GenBank/DDBJ databases">
        <authorList>
            <person name="Varghese N."/>
            <person name="Submissions S."/>
        </authorList>
    </citation>
    <scope>NUCLEOTIDE SEQUENCE [LARGE SCALE GENOMIC DNA]</scope>
    <source>
        <strain evidence="10">NIO-1021</strain>
    </source>
</reference>
<dbReference type="InterPro" id="IPR048327">
    <property type="entry name" value="Dyp_perox_N"/>
</dbReference>
<keyword evidence="3" id="KW-0479">Metal-binding</keyword>
<evidence type="ECO:0000256" key="4">
    <source>
        <dbReference type="ARBA" id="ARBA00023002"/>
    </source>
</evidence>
<evidence type="ECO:0000256" key="6">
    <source>
        <dbReference type="ARBA" id="ARBA00025737"/>
    </source>
</evidence>
<evidence type="ECO:0000256" key="5">
    <source>
        <dbReference type="ARBA" id="ARBA00023004"/>
    </source>
</evidence>
<comment type="similarity">
    <text evidence="6">Belongs to the DyP-type peroxidase family.</text>
</comment>
<organism evidence="9 10">
    <name type="scientific">Kocuria marina subsp. indica</name>
    <dbReference type="NCBI Taxonomy" id="1049583"/>
    <lineage>
        <taxon>Bacteria</taxon>
        <taxon>Bacillati</taxon>
        <taxon>Actinomycetota</taxon>
        <taxon>Actinomycetes</taxon>
        <taxon>Micrococcales</taxon>
        <taxon>Micrococcaceae</taxon>
        <taxon>Kocuria</taxon>
    </lineage>
</organism>
<dbReference type="InterPro" id="IPR048328">
    <property type="entry name" value="Dyp_perox_C"/>
</dbReference>
<evidence type="ECO:0000259" key="7">
    <source>
        <dbReference type="Pfam" id="PF04261"/>
    </source>
</evidence>
<protein>
    <submittedName>
        <fullName evidence="9">Putative iron-dependent peroxidase</fullName>
    </submittedName>
</protein>
<sequence>MPTRKIVAAPAKSAMFLVLTIEEGSEAEVADILTGVSDLTKAVSFRVPTSDLLCAVGIGSDAWDRLYDAPRPKDLHPFPEIVGPVHAAVSTPGDLLIHLRAVSQDMCFELAKHLMKRLGPHMDVVDEVQGFTFFQERDLLGFVDGTANPEDEDAFTVAVVGDQDPTCRGGSYVHVQKYLHDMGAWEALSVTEQKLVIGRTKLEDIELSDEDKPANSHVALNDLDDVDGQACEIIRDNVPFGRVGTEEFGTYFISYPADPGVAETMLENMFLGDPPGHGRPHPGLLHRGHGSLFFAPPRSFLEDPTTVPPRDGAPDADPAGAEFSALGTGHVSDLAADTPCIQALQRRVVRVVELRAPFTVRRTDVDAVARAKTELHLGLDAAIGYSSHTAETVDLYFRETLTFRVNTSEASVVITR</sequence>
<dbReference type="RefSeq" id="WP_094067093.1">
    <property type="nucleotide sequence ID" value="NZ_FXAC01000008.1"/>
</dbReference>
<dbReference type="PROSITE" id="PS51404">
    <property type="entry name" value="DYP_PEROXIDASE"/>
    <property type="match status" value="1"/>
</dbReference>
<dbReference type="PANTHER" id="PTHR30521:SF0">
    <property type="entry name" value="DYP-TYPE PEROXIDASE FAMILY PROTEIN"/>
    <property type="match status" value="1"/>
</dbReference>
<dbReference type="InterPro" id="IPR011008">
    <property type="entry name" value="Dimeric_a/b-barrel"/>
</dbReference>
<accession>A0A1X7D3E2</accession>
<evidence type="ECO:0000256" key="1">
    <source>
        <dbReference type="ARBA" id="ARBA00001970"/>
    </source>
</evidence>
<keyword evidence="10" id="KW-1185">Reference proteome</keyword>
<dbReference type="Pfam" id="PF04261">
    <property type="entry name" value="Dyp_perox_N"/>
    <property type="match status" value="1"/>
</dbReference>
<dbReference type="Proteomes" id="UP000192929">
    <property type="component" value="Unassembled WGS sequence"/>
</dbReference>
<dbReference type="PANTHER" id="PTHR30521">
    <property type="entry name" value="DEFERROCHELATASE/PEROXIDASE"/>
    <property type="match status" value="1"/>
</dbReference>
<evidence type="ECO:0000256" key="2">
    <source>
        <dbReference type="ARBA" id="ARBA00022559"/>
    </source>
</evidence>
<feature type="domain" description="Dyp-type peroxidase N-terminal" evidence="7">
    <location>
        <begin position="6"/>
        <end position="131"/>
    </location>
</feature>
<keyword evidence="4" id="KW-0560">Oxidoreductase</keyword>
<feature type="domain" description="Dyp-type peroxidase C-terminal" evidence="8">
    <location>
        <begin position="135"/>
        <end position="298"/>
    </location>
</feature>
<dbReference type="AlphaFoldDB" id="A0A1X7D3E2"/>
<comment type="cofactor">
    <cofactor evidence="1">
        <name>heme b</name>
        <dbReference type="ChEBI" id="CHEBI:60344"/>
    </cofactor>
</comment>
<dbReference type="GO" id="GO:0004601">
    <property type="term" value="F:peroxidase activity"/>
    <property type="evidence" value="ECO:0007669"/>
    <property type="project" value="UniProtKB-KW"/>
</dbReference>
<dbReference type="Pfam" id="PF20628">
    <property type="entry name" value="Dyp_perox_C"/>
    <property type="match status" value="1"/>
</dbReference>
<dbReference type="NCBIfam" id="TIGR01413">
    <property type="entry name" value="Dyp_perox_fam"/>
    <property type="match status" value="1"/>
</dbReference>
<dbReference type="SUPFAM" id="SSF54909">
    <property type="entry name" value="Dimeric alpha+beta barrel"/>
    <property type="match status" value="1"/>
</dbReference>
<dbReference type="GO" id="GO:0005829">
    <property type="term" value="C:cytosol"/>
    <property type="evidence" value="ECO:0007669"/>
    <property type="project" value="TreeGrafter"/>
</dbReference>
<dbReference type="EMBL" id="FXAC01000008">
    <property type="protein sequence ID" value="SMF08075.1"/>
    <property type="molecule type" value="Genomic_DNA"/>
</dbReference>
<evidence type="ECO:0000313" key="9">
    <source>
        <dbReference type="EMBL" id="SMF08075.1"/>
    </source>
</evidence>
<evidence type="ECO:0000256" key="3">
    <source>
        <dbReference type="ARBA" id="ARBA00022723"/>
    </source>
</evidence>
<evidence type="ECO:0000259" key="8">
    <source>
        <dbReference type="Pfam" id="PF20628"/>
    </source>
</evidence>
<dbReference type="Pfam" id="PF04454">
    <property type="entry name" value="Linocin_M18"/>
    <property type="match status" value="1"/>
</dbReference>